<evidence type="ECO:0000313" key="2">
    <source>
        <dbReference type="EMBL" id="TWU34391.1"/>
    </source>
</evidence>
<reference evidence="2 3" key="1">
    <citation type="submission" date="2019-02" db="EMBL/GenBank/DDBJ databases">
        <title>Deep-cultivation of Planctomycetes and their phenomic and genomic characterization uncovers novel biology.</title>
        <authorList>
            <person name="Wiegand S."/>
            <person name="Jogler M."/>
            <person name="Boedeker C."/>
            <person name="Pinto D."/>
            <person name="Vollmers J."/>
            <person name="Rivas-Marin E."/>
            <person name="Kohn T."/>
            <person name="Peeters S.H."/>
            <person name="Heuer A."/>
            <person name="Rast P."/>
            <person name="Oberbeckmann S."/>
            <person name="Bunk B."/>
            <person name="Jeske O."/>
            <person name="Meyerdierks A."/>
            <person name="Storesund J.E."/>
            <person name="Kallscheuer N."/>
            <person name="Luecker S."/>
            <person name="Lage O.M."/>
            <person name="Pohl T."/>
            <person name="Merkel B.J."/>
            <person name="Hornburger P."/>
            <person name="Mueller R.-W."/>
            <person name="Bruemmer F."/>
            <person name="Labrenz M."/>
            <person name="Spormann A.M."/>
            <person name="Op Den Camp H."/>
            <person name="Overmann J."/>
            <person name="Amann R."/>
            <person name="Jetten M.S.M."/>
            <person name="Mascher T."/>
            <person name="Medema M.H."/>
            <person name="Devos D.P."/>
            <person name="Kaster A.-K."/>
            <person name="Ovreas L."/>
            <person name="Rohde M."/>
            <person name="Galperin M.Y."/>
            <person name="Jogler C."/>
        </authorList>
    </citation>
    <scope>NUCLEOTIDE SEQUENCE [LARGE SCALE GENOMIC DNA]</scope>
    <source>
        <strain evidence="2 3">Poly41</strain>
    </source>
</reference>
<feature type="signal peptide" evidence="1">
    <location>
        <begin position="1"/>
        <end position="23"/>
    </location>
</feature>
<sequence length="502" mass="53413" precursor="true">MKTNLRGLTLTALLLSASNMSFAQQGASTSIGDLPGYDEDAYFAEEATYAQRVSPVAPAAHTDEDAHVTDQGAYVTDEVYPTAASEEAPQLYAPMDSSELQPVGFFDGSLLGMNQSNCDQVQVCEAGCDGGCSSCRGSSLSSRLGLGNLSGCGSNCWGTSEALLWFTPDRDMPALITVNAPGGDPIGPTATTVFGDGIDGDLTAGFRGDYGKYVTKNIGIGGRFWIVGDQTESYSNASNGDITIGRPFFDTSDSFFDSPNPGENALLIGHNGVGLLPLVDGNIQAESKLQMWAAEAYARINLGCSSTSKLELLGGYSHFSIDDSLYMHSQSFIGGSAAASSFYDFTDAYELENRFDGGQIGFEMSKTRGRWTARSLTKVHLGNMSQSAKVQGTSTFGTPFPATTGVGGALPFDSYVDEDRDVFTFIPEANFKLSYQFRPNVALSVGYSFMYFDNVAQVGDVINPIYDGPSLGDPAQFGGQPFKFDDSSLWVQGIDLGVVINL</sequence>
<proteinExistence type="predicted"/>
<organism evidence="2 3">
    <name type="scientific">Novipirellula artificiosorum</name>
    <dbReference type="NCBI Taxonomy" id="2528016"/>
    <lineage>
        <taxon>Bacteria</taxon>
        <taxon>Pseudomonadati</taxon>
        <taxon>Planctomycetota</taxon>
        <taxon>Planctomycetia</taxon>
        <taxon>Pirellulales</taxon>
        <taxon>Pirellulaceae</taxon>
        <taxon>Novipirellula</taxon>
    </lineage>
</organism>
<evidence type="ECO:0000313" key="3">
    <source>
        <dbReference type="Proteomes" id="UP000319143"/>
    </source>
</evidence>
<keyword evidence="1" id="KW-0732">Signal</keyword>
<dbReference type="AlphaFoldDB" id="A0A5C6DF73"/>
<dbReference type="RefSeq" id="WP_197231503.1">
    <property type="nucleotide sequence ID" value="NZ_SJPV01000008.1"/>
</dbReference>
<protein>
    <submittedName>
        <fullName evidence="2">Uncharacterized protein</fullName>
    </submittedName>
</protein>
<dbReference type="InterPro" id="IPR011446">
    <property type="entry name" value="BBP7"/>
</dbReference>
<gene>
    <name evidence="2" type="ORF">Poly41_45390</name>
</gene>
<name>A0A5C6DF73_9BACT</name>
<dbReference type="Proteomes" id="UP000319143">
    <property type="component" value="Unassembled WGS sequence"/>
</dbReference>
<dbReference type="Pfam" id="PF07585">
    <property type="entry name" value="BBP7"/>
    <property type="match status" value="1"/>
</dbReference>
<keyword evidence="3" id="KW-1185">Reference proteome</keyword>
<dbReference type="EMBL" id="SJPV01000008">
    <property type="protein sequence ID" value="TWU34391.1"/>
    <property type="molecule type" value="Genomic_DNA"/>
</dbReference>
<feature type="chain" id="PRO_5022801130" evidence="1">
    <location>
        <begin position="24"/>
        <end position="502"/>
    </location>
</feature>
<accession>A0A5C6DF73</accession>
<evidence type="ECO:0000256" key="1">
    <source>
        <dbReference type="SAM" id="SignalP"/>
    </source>
</evidence>
<comment type="caution">
    <text evidence="2">The sequence shown here is derived from an EMBL/GenBank/DDBJ whole genome shotgun (WGS) entry which is preliminary data.</text>
</comment>